<feature type="repeat" description="TPR" evidence="1">
    <location>
        <begin position="350"/>
        <end position="383"/>
    </location>
</feature>
<reference evidence="3" key="1">
    <citation type="submission" date="2016-02" db="EMBL/GenBank/DDBJ databases">
        <title>Comparative genomics of biotechnologically important yeasts.</title>
        <authorList>
            <consortium name="DOE Joint Genome Institute"/>
            <person name="Riley R."/>
            <person name="Haridas S."/>
            <person name="Wolfe K.H."/>
            <person name="Lopes M.R."/>
            <person name="Hittinger C.T."/>
            <person name="Goker M."/>
            <person name="Salamov A."/>
            <person name="Wisecaver J."/>
            <person name="Long T.M."/>
            <person name="Aerts A.L."/>
            <person name="Barry K."/>
            <person name="Choi C."/>
            <person name="Clum A."/>
            <person name="Coughlan A.Y."/>
            <person name="Deshpande S."/>
            <person name="Douglass A.P."/>
            <person name="Hanson S.J."/>
            <person name="Klenk H.-P."/>
            <person name="Labutti K."/>
            <person name="Lapidus A."/>
            <person name="Lindquist E."/>
            <person name="Lipzen A."/>
            <person name="Meier-Kolthoff J.P."/>
            <person name="Ohm R.A."/>
            <person name="Otillar R.P."/>
            <person name="Pangilinan J."/>
            <person name="Peng Y."/>
            <person name="Rokas A."/>
            <person name="Rosa C.A."/>
            <person name="Scheuner C."/>
            <person name="Sibirny A.A."/>
            <person name="Slot J.C."/>
            <person name="Stielow J.B."/>
            <person name="Sun H."/>
            <person name="Kurtzman C.P."/>
            <person name="Blackwell M."/>
            <person name="Jeffries T.W."/>
            <person name="Grigoriev I.V."/>
        </authorList>
    </citation>
    <scope>NUCLEOTIDE SEQUENCE [LARGE SCALE GENOMIC DNA]</scope>
    <source>
        <strain evidence="3">NRRL Y-17796</strain>
    </source>
</reference>
<dbReference type="InterPro" id="IPR019734">
    <property type="entry name" value="TPR_rpt"/>
</dbReference>
<evidence type="ECO:0000313" key="3">
    <source>
        <dbReference type="Proteomes" id="UP000095023"/>
    </source>
</evidence>
<keyword evidence="1" id="KW-0802">TPR repeat</keyword>
<dbReference type="GO" id="GO:0006383">
    <property type="term" value="P:transcription by RNA polymerase III"/>
    <property type="evidence" value="ECO:0007669"/>
    <property type="project" value="InterPro"/>
</dbReference>
<dbReference type="Pfam" id="PF13181">
    <property type="entry name" value="TPR_8"/>
    <property type="match status" value="2"/>
</dbReference>
<gene>
    <name evidence="2" type="ORF">CANCADRAFT_14922</name>
</gene>
<evidence type="ECO:0000256" key="1">
    <source>
        <dbReference type="PROSITE-ProRule" id="PRU00339"/>
    </source>
</evidence>
<dbReference type="InterPro" id="IPR011990">
    <property type="entry name" value="TPR-like_helical_dom_sf"/>
</dbReference>
<dbReference type="InterPro" id="IPR039340">
    <property type="entry name" value="Tfc4/TFIIIC-102/Sfc4"/>
</dbReference>
<dbReference type="AlphaFoldDB" id="A0A1E4TF53"/>
<dbReference type="EMBL" id="KV453842">
    <property type="protein sequence ID" value="ODV90337.1"/>
    <property type="molecule type" value="Genomic_DNA"/>
</dbReference>
<dbReference type="PANTHER" id="PTHR23082">
    <property type="entry name" value="TRANSCRIPTION INITIATION FACTOR IIIC TFIIIC , POLYPEPTIDE 3-RELATED"/>
    <property type="match status" value="1"/>
</dbReference>
<dbReference type="OrthoDB" id="9991317at2759"/>
<feature type="non-terminal residue" evidence="2">
    <location>
        <position position="901"/>
    </location>
</feature>
<sequence>KTRRSATKQPSQQVRSLLGSANSAFIEHDLDTAEALLAEAIGLDGRVYTAWKTLGEIHLERGSKQKCVMAWILAAHLRPKDAELWARCAKMSAEVGYHSQALYCFNHAILAEPQNPTLLYERAMLYKELGDLNKAITSMQKVHQLLPDNREALLELTSLLVSASRHAEATKMYADLYAAARDDALLNPSEPKQFTSSDLNVFSELLAAQRQFRLAITNIKQISRWLQDREDQTFWDQFDNDAEYDDRRLNVPEFIQYCKDNGIPLNASAYSLPLDLRTKLALYRLKLGNLEEAKVHADIVLYSAPNQYSSAESYADLFLKLGDGMLESRQYELALNFYVPLSDLDGQSTAHLVMSMGDCLSALGDYEQAEEAYRTVILHDDKNVDAKIALVRVWEKVGRINDALLLVKYAIWQRDRDSQATSDNHRLTTETADNSMIDPALLGITEELDDDKYCIIPNAPLIPNKGTEARKNQKASLTLAEREAAERDATEQVLSSYNSLVQDLEGISENSPIAVAEWLMVASTMVEMFVRTKSFFPSDRNKVFSGVALAQNRASKLGVDETLIGLGLHMRETLLADADTSQPQSDFQDAEPVSVTDESLEWRGLKISEWFRICMEYSLNLAKYEDVEDAYTVLNQVKGANVFFQHPKRNRTMLFVHLACTIYAEDYSEMQDVIRQILNKYPFETDGYRLFPLCLSRKEAALKFLCHANHQKFFLRQIKSLDALLDDSEEMDLEGRSKLNVPTTEDPVLLVLYGQILFCSRSYVPSLNYFMRAYALMEKHPMILFSIGIAFLHRARQRQTANRHQQFLQALSFLIEYRDVRSAEGLEATIEAQYNIARAFHFMGLTTAAAKMYLALLENSEATDPSSCTVLRSCAYNLQLIYTISGNPRMARTIVDRYLAI</sequence>
<proteinExistence type="predicted"/>
<name>A0A1E4TF53_9ASCO</name>
<dbReference type="SUPFAM" id="SSF48452">
    <property type="entry name" value="TPR-like"/>
    <property type="match status" value="2"/>
</dbReference>
<dbReference type="SMART" id="SM00028">
    <property type="entry name" value="TPR"/>
    <property type="match status" value="7"/>
</dbReference>
<protein>
    <submittedName>
        <fullName evidence="2">Uncharacterized protein</fullName>
    </submittedName>
</protein>
<keyword evidence="3" id="KW-1185">Reference proteome</keyword>
<feature type="repeat" description="TPR" evidence="1">
    <location>
        <begin position="116"/>
        <end position="149"/>
    </location>
</feature>
<feature type="non-terminal residue" evidence="2">
    <location>
        <position position="1"/>
    </location>
</feature>
<dbReference type="Proteomes" id="UP000095023">
    <property type="component" value="Unassembled WGS sequence"/>
</dbReference>
<dbReference type="PROSITE" id="PS50005">
    <property type="entry name" value="TPR"/>
    <property type="match status" value="2"/>
</dbReference>
<evidence type="ECO:0000313" key="2">
    <source>
        <dbReference type="EMBL" id="ODV90337.1"/>
    </source>
</evidence>
<organism evidence="2 3">
    <name type="scientific">Tortispora caseinolytica NRRL Y-17796</name>
    <dbReference type="NCBI Taxonomy" id="767744"/>
    <lineage>
        <taxon>Eukaryota</taxon>
        <taxon>Fungi</taxon>
        <taxon>Dikarya</taxon>
        <taxon>Ascomycota</taxon>
        <taxon>Saccharomycotina</taxon>
        <taxon>Trigonopsidomycetes</taxon>
        <taxon>Trigonopsidales</taxon>
        <taxon>Trigonopsidaceae</taxon>
        <taxon>Tortispora</taxon>
    </lineage>
</organism>
<dbReference type="GO" id="GO:0000127">
    <property type="term" value="C:transcription factor TFIIIC complex"/>
    <property type="evidence" value="ECO:0007669"/>
    <property type="project" value="TreeGrafter"/>
</dbReference>
<accession>A0A1E4TF53</accession>
<dbReference type="Gene3D" id="1.25.40.10">
    <property type="entry name" value="Tetratricopeptide repeat domain"/>
    <property type="match status" value="3"/>
</dbReference>
<dbReference type="PANTHER" id="PTHR23082:SF0">
    <property type="entry name" value="GENERAL TRANSCRIPTION FACTOR 3C POLYPEPTIDE 3"/>
    <property type="match status" value="1"/>
</dbReference>